<protein>
    <submittedName>
        <fullName evidence="10">TolC family protein</fullName>
    </submittedName>
</protein>
<organism evidence="10 11">
    <name type="scientific">Pedobacter boryungensis</name>
    <dbReference type="NCBI Taxonomy" id="869962"/>
    <lineage>
        <taxon>Bacteria</taxon>
        <taxon>Pseudomonadati</taxon>
        <taxon>Bacteroidota</taxon>
        <taxon>Sphingobacteriia</taxon>
        <taxon>Sphingobacteriales</taxon>
        <taxon>Sphingobacteriaceae</taxon>
        <taxon>Pedobacter</taxon>
    </lineage>
</organism>
<comment type="caution">
    <text evidence="10">The sequence shown here is derived from an EMBL/GenBank/DDBJ whole genome shotgun (WGS) entry which is preliminary data.</text>
</comment>
<keyword evidence="11" id="KW-1185">Reference proteome</keyword>
<sequence length="438" mass="49035">MKMKHFIFFIAIWIASANQQLFAQEKLSLQDAITIALQNNYDIKLVNNDVAIAKNNVNLGNAGILPVAVGSFSTGGSRQNTVQTQSSGTQRKTDGARSTNMSYGVGLDWTIFDGFRMFANYDRLKALEQQGQINLKAQLLTTISSVITGYYNLAKQQQLVVASDSAMDVSNLRLKIANNKLELGRGSKLDVLSAKVDYNTDTSTYLQQKNLLVTYMVTLNQLLARDVNIRFSVNDQIDIDRSLNYTELVSQTEQLNPDLQNAFINKKIAELNLKQVKAGRYPQVSLNSGYEFNRSTTPTGFNTSLRANGLTYGLTASINIFNGFLQRQNERNAKIEISSSELTLTKTKQDIITQLTSAYQNYNTYLELVKLERGNVDIARQNLDITLEKYRLGSIAPLELREAQRNALDANSRYLEIQYQAKLAEIALKELSGTLNIQ</sequence>
<evidence type="ECO:0000256" key="4">
    <source>
        <dbReference type="ARBA" id="ARBA00022452"/>
    </source>
</evidence>
<evidence type="ECO:0000256" key="8">
    <source>
        <dbReference type="SAM" id="MobiDB-lite"/>
    </source>
</evidence>
<dbReference type="InterPro" id="IPR051906">
    <property type="entry name" value="TolC-like"/>
</dbReference>
<dbReference type="PANTHER" id="PTHR30026:SF20">
    <property type="entry name" value="OUTER MEMBRANE PROTEIN TOLC"/>
    <property type="match status" value="1"/>
</dbReference>
<evidence type="ECO:0000313" key="10">
    <source>
        <dbReference type="EMBL" id="NQX32621.1"/>
    </source>
</evidence>
<name>A0ABX2DI55_9SPHI</name>
<evidence type="ECO:0000256" key="9">
    <source>
        <dbReference type="SAM" id="SignalP"/>
    </source>
</evidence>
<dbReference type="PANTHER" id="PTHR30026">
    <property type="entry name" value="OUTER MEMBRANE PROTEIN TOLC"/>
    <property type="match status" value="1"/>
</dbReference>
<accession>A0ABX2DI55</accession>
<reference evidence="10 11" key="1">
    <citation type="submission" date="2020-05" db="EMBL/GenBank/DDBJ databases">
        <title>Description of Pedobacter foliorum sp. nov.</title>
        <authorList>
            <person name="Qi S."/>
            <person name="Carlier A."/>
            <person name="Cnockaert M."/>
            <person name="Vandamme P."/>
        </authorList>
    </citation>
    <scope>NUCLEOTIDE SEQUENCE [LARGE SCALE GENOMIC DNA]</scope>
    <source>
        <strain evidence="10 11">LMG 31300</strain>
    </source>
</reference>
<gene>
    <name evidence="10" type="ORF">HQN85_12835</name>
</gene>
<feature type="chain" id="PRO_5047190369" evidence="9">
    <location>
        <begin position="24"/>
        <end position="438"/>
    </location>
</feature>
<dbReference type="Pfam" id="PF02321">
    <property type="entry name" value="OEP"/>
    <property type="match status" value="2"/>
</dbReference>
<dbReference type="SUPFAM" id="SSF56954">
    <property type="entry name" value="Outer membrane efflux proteins (OEP)"/>
    <property type="match status" value="1"/>
</dbReference>
<comment type="subcellular location">
    <subcellularLocation>
        <location evidence="1">Cell outer membrane</location>
    </subcellularLocation>
</comment>
<evidence type="ECO:0000256" key="2">
    <source>
        <dbReference type="ARBA" id="ARBA00007613"/>
    </source>
</evidence>
<keyword evidence="5" id="KW-0812">Transmembrane</keyword>
<feature type="signal peptide" evidence="9">
    <location>
        <begin position="1"/>
        <end position="23"/>
    </location>
</feature>
<evidence type="ECO:0000256" key="6">
    <source>
        <dbReference type="ARBA" id="ARBA00023136"/>
    </source>
</evidence>
<feature type="region of interest" description="Disordered" evidence="8">
    <location>
        <begin position="76"/>
        <end position="97"/>
    </location>
</feature>
<evidence type="ECO:0000256" key="1">
    <source>
        <dbReference type="ARBA" id="ARBA00004442"/>
    </source>
</evidence>
<comment type="similarity">
    <text evidence="2">Belongs to the outer membrane factor (OMF) (TC 1.B.17) family.</text>
</comment>
<evidence type="ECO:0000256" key="3">
    <source>
        <dbReference type="ARBA" id="ARBA00022448"/>
    </source>
</evidence>
<keyword evidence="7" id="KW-0998">Cell outer membrane</keyword>
<evidence type="ECO:0000256" key="7">
    <source>
        <dbReference type="ARBA" id="ARBA00023237"/>
    </source>
</evidence>
<proteinExistence type="inferred from homology"/>
<keyword evidence="4" id="KW-1134">Transmembrane beta strand</keyword>
<dbReference type="Gene3D" id="1.20.1600.10">
    <property type="entry name" value="Outer membrane efflux proteins (OEP)"/>
    <property type="match status" value="1"/>
</dbReference>
<dbReference type="EMBL" id="JABMKV010000003">
    <property type="protein sequence ID" value="NQX32621.1"/>
    <property type="molecule type" value="Genomic_DNA"/>
</dbReference>
<evidence type="ECO:0000256" key="5">
    <source>
        <dbReference type="ARBA" id="ARBA00022692"/>
    </source>
</evidence>
<dbReference type="InterPro" id="IPR003423">
    <property type="entry name" value="OMP_efflux"/>
</dbReference>
<keyword evidence="3" id="KW-0813">Transport</keyword>
<dbReference type="Proteomes" id="UP000762110">
    <property type="component" value="Unassembled WGS sequence"/>
</dbReference>
<keyword evidence="9" id="KW-0732">Signal</keyword>
<keyword evidence="6" id="KW-0472">Membrane</keyword>
<evidence type="ECO:0000313" key="11">
    <source>
        <dbReference type="Proteomes" id="UP000762110"/>
    </source>
</evidence>